<protein>
    <submittedName>
        <fullName evidence="1">Uncharacterized protein</fullName>
    </submittedName>
</protein>
<dbReference type="HOGENOM" id="CLU_3076974_0_0_10"/>
<dbReference type="RefSeq" id="WP_013548142.1">
    <property type="nucleotide sequence ID" value="NC_014933.1"/>
</dbReference>
<evidence type="ECO:0000313" key="1">
    <source>
        <dbReference type="EMBL" id="ADV44554.1"/>
    </source>
</evidence>
<name>E6SVW5_BACT6</name>
<dbReference type="STRING" id="693979.Bache_2598"/>
<dbReference type="AlphaFoldDB" id="E6SVW5"/>
<dbReference type="Proteomes" id="UP000008630">
    <property type="component" value="Chromosome"/>
</dbReference>
<gene>
    <name evidence="1" type="ordered locus">Bache_2598</name>
</gene>
<reference key="1">
    <citation type="submission" date="2010-11" db="EMBL/GenBank/DDBJ databases">
        <title>The complete genome of Bacteroides helcogenes P 36-108.</title>
        <authorList>
            <consortium name="US DOE Joint Genome Institute (JGI-PGF)"/>
            <person name="Lucas S."/>
            <person name="Copeland A."/>
            <person name="Lapidus A."/>
            <person name="Bruce D."/>
            <person name="Goodwin L."/>
            <person name="Pitluck S."/>
            <person name="Kyrpides N."/>
            <person name="Mavromatis K."/>
            <person name="Ivanova N."/>
            <person name="Zeytun A."/>
            <person name="Brettin T."/>
            <person name="Detter J.C."/>
            <person name="Tapia R."/>
            <person name="Han C."/>
            <person name="Land M."/>
            <person name="Hauser L."/>
            <person name="Markowitz V."/>
            <person name="Cheng J.-F."/>
            <person name="Hugenholtz P."/>
            <person name="Woyke T."/>
            <person name="Wu D."/>
            <person name="Gronow S."/>
            <person name="Wellnitz S."/>
            <person name="Brambilla E."/>
            <person name="Klenk H.-P."/>
            <person name="Eisen J.A."/>
        </authorList>
    </citation>
    <scope>NUCLEOTIDE SEQUENCE</scope>
    <source>
        <strain>P 36-108</strain>
    </source>
</reference>
<reference evidence="1 2" key="2">
    <citation type="journal article" date="2011" name="Stand. Genomic Sci.">
        <title>Complete genome sequence of Bacteroides helcogenes type strain (P 36-108).</title>
        <authorList>
            <person name="Pati A."/>
            <person name="Gronow S."/>
            <person name="Zeytun A."/>
            <person name="Lapidus A."/>
            <person name="Nolan M."/>
            <person name="Hammon N."/>
            <person name="Deshpande S."/>
            <person name="Cheng J.F."/>
            <person name="Tapia R."/>
            <person name="Han C."/>
            <person name="Goodwin L."/>
            <person name="Pitluck S."/>
            <person name="Liolios K."/>
            <person name="Pagani I."/>
            <person name="Ivanova N."/>
            <person name="Mavromatis K."/>
            <person name="Chen A."/>
            <person name="Palaniappan K."/>
            <person name="Land M."/>
            <person name="Hauser L."/>
            <person name="Chang Y.J."/>
            <person name="Jeffries C.D."/>
            <person name="Detter J.C."/>
            <person name="Brambilla E."/>
            <person name="Rohde M."/>
            <person name="Goker M."/>
            <person name="Woyke T."/>
            <person name="Bristow J."/>
            <person name="Eisen J.A."/>
            <person name="Markowitz V."/>
            <person name="Hugenholtz P."/>
            <person name="Kyrpides N.C."/>
            <person name="Klenk H.P."/>
            <person name="Lucas S."/>
        </authorList>
    </citation>
    <scope>NUCLEOTIDE SEQUENCE [LARGE SCALE GENOMIC DNA]</scope>
    <source>
        <strain evidence="2">ATCC 35417 / DSM 20613 / JCM 6297 / CCUG 15421 / P 36-108</strain>
    </source>
</reference>
<sequence>MKKQFHPYAELGDFLDLLQKSFPQDGERFTNHQICHSLGSMSSSTYADLKKA</sequence>
<keyword evidence="2" id="KW-1185">Reference proteome</keyword>
<proteinExistence type="predicted"/>
<organism evidence="1 2">
    <name type="scientific">Bacteroides helcogenes (strain ATCC 35417 / DSM 20613 / JCM 6297 / CCUG 15421 / P 36-108)</name>
    <dbReference type="NCBI Taxonomy" id="693979"/>
    <lineage>
        <taxon>Bacteria</taxon>
        <taxon>Pseudomonadati</taxon>
        <taxon>Bacteroidota</taxon>
        <taxon>Bacteroidia</taxon>
        <taxon>Bacteroidales</taxon>
        <taxon>Bacteroidaceae</taxon>
        <taxon>Bacteroides</taxon>
    </lineage>
</organism>
<accession>E6SVW5</accession>
<evidence type="ECO:0000313" key="2">
    <source>
        <dbReference type="Proteomes" id="UP000008630"/>
    </source>
</evidence>
<dbReference type="KEGG" id="bhl:Bache_2598"/>
<dbReference type="EMBL" id="CP002352">
    <property type="protein sequence ID" value="ADV44554.1"/>
    <property type="molecule type" value="Genomic_DNA"/>
</dbReference>